<dbReference type="STRING" id="1499967.U27_03139"/>
<dbReference type="InterPro" id="IPR013105">
    <property type="entry name" value="TPR_2"/>
</dbReference>
<evidence type="ECO:0000256" key="2">
    <source>
        <dbReference type="ARBA" id="ARBA00022803"/>
    </source>
</evidence>
<accession>A0A081BV22</accession>
<gene>
    <name evidence="5" type="ORF">U27_03139</name>
</gene>
<feature type="coiled-coil region" evidence="4">
    <location>
        <begin position="401"/>
        <end position="471"/>
    </location>
</feature>
<keyword evidence="4" id="KW-0175">Coiled coil</keyword>
<feature type="repeat" description="TPR" evidence="3">
    <location>
        <begin position="116"/>
        <end position="149"/>
    </location>
</feature>
<reference evidence="5" key="1">
    <citation type="journal article" date="2015" name="PeerJ">
        <title>First genomic representation of candidate bacterial phylum KSB3 points to enhanced environmental sensing as a trigger of wastewater bulking.</title>
        <authorList>
            <person name="Sekiguchi Y."/>
            <person name="Ohashi A."/>
            <person name="Parks D.H."/>
            <person name="Yamauchi T."/>
            <person name="Tyson G.W."/>
            <person name="Hugenholtz P."/>
        </authorList>
    </citation>
    <scope>NUCLEOTIDE SEQUENCE [LARGE SCALE GENOMIC DNA]</scope>
</reference>
<feature type="repeat" description="TPR" evidence="3">
    <location>
        <begin position="170"/>
        <end position="203"/>
    </location>
</feature>
<dbReference type="SUPFAM" id="SSF48452">
    <property type="entry name" value="TPR-like"/>
    <property type="match status" value="1"/>
</dbReference>
<dbReference type="EMBL" id="DF820464">
    <property type="protein sequence ID" value="GAK56177.1"/>
    <property type="molecule type" value="Genomic_DNA"/>
</dbReference>
<dbReference type="AlphaFoldDB" id="A0A081BV22"/>
<dbReference type="Pfam" id="PF07719">
    <property type="entry name" value="TPR_2"/>
    <property type="match status" value="1"/>
</dbReference>
<protein>
    <submittedName>
        <fullName evidence="5">Chromosome segregation ATPases</fullName>
    </submittedName>
</protein>
<dbReference type="Proteomes" id="UP000030661">
    <property type="component" value="Unassembled WGS sequence"/>
</dbReference>
<name>A0A081BV22_VECG1</name>
<evidence type="ECO:0000313" key="6">
    <source>
        <dbReference type="Proteomes" id="UP000030661"/>
    </source>
</evidence>
<feature type="coiled-coil region" evidence="4">
    <location>
        <begin position="292"/>
        <end position="375"/>
    </location>
</feature>
<dbReference type="Gene3D" id="1.25.40.10">
    <property type="entry name" value="Tetratricopeptide repeat domain"/>
    <property type="match status" value="2"/>
</dbReference>
<evidence type="ECO:0000313" key="5">
    <source>
        <dbReference type="EMBL" id="GAK56177.1"/>
    </source>
</evidence>
<evidence type="ECO:0000256" key="3">
    <source>
        <dbReference type="PROSITE-ProRule" id="PRU00339"/>
    </source>
</evidence>
<proteinExistence type="predicted"/>
<keyword evidence="1" id="KW-0677">Repeat</keyword>
<dbReference type="InterPro" id="IPR011990">
    <property type="entry name" value="TPR-like_helical_dom_sf"/>
</dbReference>
<keyword evidence="6" id="KW-1185">Reference proteome</keyword>
<evidence type="ECO:0000256" key="1">
    <source>
        <dbReference type="ARBA" id="ARBA00022737"/>
    </source>
</evidence>
<sequence length="523" mass="61453">MIEKLCDTQVFQGITVSLTKRKIQKCQRQLGNGHDAELHLTVADLYKHLGEDVLALESYRAAAKSVLQRQTPLTTTQSDQLIKIYKRILTLNPLDEETAHQLSQEYIQRGLNYRAVELYTTLAERFMRQGKYREATEQYQRVFAIEPGSITARITCANLYCQLGDVVQGAQEYAYIGDLYFEYQKFDGALEYYREAFKLNPQDETIEQKIQMTQQILDGVLIPQAQASLQRLNLIQHDQTHLQHSLEEKERIERELRRNIHLLKQRYAQSVASKNEQLRATQTRLEELAVYVAAFKDNLETIAIEKRQLEEQLEQEVTHKHDLEQKLKKLNALHVDEYMASSGSTAQTQRLETAVTRLQQEKARLGTQLQKKLERSAEREGQLRAHLEQQISRGTTLEHQLSDLTQEQKDVEQKLQLQLRESQRREQFLREQMQQLIEQHEYALQNVKHQKERLEQKYRSTQAKMNMVETRNMATLEQLQGELSRQWTIESNFSEQFHESLQEITLLLQNQEQEIQKLEQLHP</sequence>
<keyword evidence="2 3" id="KW-0802">TPR repeat</keyword>
<dbReference type="InterPro" id="IPR019734">
    <property type="entry name" value="TPR_rpt"/>
</dbReference>
<organism evidence="5">
    <name type="scientific">Vecturithrix granuli</name>
    <dbReference type="NCBI Taxonomy" id="1499967"/>
    <lineage>
        <taxon>Bacteria</taxon>
        <taxon>Candidatus Moduliflexota</taxon>
        <taxon>Candidatus Vecturitrichia</taxon>
        <taxon>Candidatus Vecturitrichales</taxon>
        <taxon>Candidatus Vecturitrichaceae</taxon>
        <taxon>Candidatus Vecturithrix</taxon>
    </lineage>
</organism>
<evidence type="ECO:0000256" key="4">
    <source>
        <dbReference type="SAM" id="Coils"/>
    </source>
</evidence>
<dbReference type="eggNOG" id="COG0457">
    <property type="taxonomic scope" value="Bacteria"/>
</dbReference>
<dbReference type="SMART" id="SM00028">
    <property type="entry name" value="TPR"/>
    <property type="match status" value="3"/>
</dbReference>
<dbReference type="HOGENOM" id="CLU_520393_0_0_0"/>
<dbReference type="PROSITE" id="PS50005">
    <property type="entry name" value="TPR"/>
    <property type="match status" value="2"/>
</dbReference>
<dbReference type="PROSITE" id="PS50293">
    <property type="entry name" value="TPR_REGION"/>
    <property type="match status" value="1"/>
</dbReference>